<protein>
    <recommendedName>
        <fullName evidence="11">YcfA family protein</fullName>
    </recommendedName>
</protein>
<evidence type="ECO:0000256" key="2">
    <source>
        <dbReference type="ARBA" id="ARBA00022649"/>
    </source>
</evidence>
<evidence type="ECO:0000256" key="5">
    <source>
        <dbReference type="ARBA" id="ARBA00022801"/>
    </source>
</evidence>
<dbReference type="Proteomes" id="UP000218287">
    <property type="component" value="Chromosome"/>
</dbReference>
<dbReference type="InterPro" id="IPR012933">
    <property type="entry name" value="HicA_mRNA_interferase"/>
</dbReference>
<reference evidence="9 10" key="1">
    <citation type="submission" date="2017-06" db="EMBL/GenBank/DDBJ databases">
        <title>Genome sequencing of cyanobaciteial culture collection at National Institute for Environmental Studies (NIES).</title>
        <authorList>
            <person name="Hirose Y."/>
            <person name="Shimura Y."/>
            <person name="Fujisawa T."/>
            <person name="Nakamura Y."/>
            <person name="Kawachi M."/>
        </authorList>
    </citation>
    <scope>NUCLEOTIDE SEQUENCE [LARGE SCALE GENOMIC DNA]</scope>
    <source>
        <strain evidence="9 10">NIES-21</strain>
    </source>
</reference>
<evidence type="ECO:0000313" key="9">
    <source>
        <dbReference type="EMBL" id="BAY19362.1"/>
    </source>
</evidence>
<evidence type="ECO:0000256" key="6">
    <source>
        <dbReference type="ARBA" id="ARBA00022884"/>
    </source>
</evidence>
<keyword evidence="6" id="KW-0694">RNA-binding</keyword>
<feature type="region of interest" description="Disordered" evidence="8">
    <location>
        <begin position="36"/>
        <end position="56"/>
    </location>
</feature>
<dbReference type="OrthoDB" id="129814at2"/>
<dbReference type="AlphaFoldDB" id="A0A1Z4GPB4"/>
<dbReference type="GO" id="GO:0003729">
    <property type="term" value="F:mRNA binding"/>
    <property type="evidence" value="ECO:0007669"/>
    <property type="project" value="InterPro"/>
</dbReference>
<keyword evidence="3" id="KW-0540">Nuclease</keyword>
<feature type="compositionally biased region" description="Basic and acidic residues" evidence="8">
    <location>
        <begin position="36"/>
        <end position="48"/>
    </location>
</feature>
<dbReference type="GO" id="GO:0004519">
    <property type="term" value="F:endonuclease activity"/>
    <property type="evidence" value="ECO:0007669"/>
    <property type="project" value="UniProtKB-KW"/>
</dbReference>
<keyword evidence="2" id="KW-1277">Toxin-antitoxin system</keyword>
<keyword evidence="5" id="KW-0378">Hydrolase</keyword>
<accession>A0A1Z4GPB4</accession>
<evidence type="ECO:0000256" key="7">
    <source>
        <dbReference type="ARBA" id="ARBA00023016"/>
    </source>
</evidence>
<keyword evidence="7" id="KW-0346">Stress response</keyword>
<gene>
    <name evidence="9" type="ORF">NIES21_52230</name>
</gene>
<evidence type="ECO:0000256" key="3">
    <source>
        <dbReference type="ARBA" id="ARBA00022722"/>
    </source>
</evidence>
<dbReference type="Pfam" id="PF07927">
    <property type="entry name" value="HicA_toxin"/>
    <property type="match status" value="1"/>
</dbReference>
<evidence type="ECO:0000313" key="10">
    <source>
        <dbReference type="Proteomes" id="UP000218287"/>
    </source>
</evidence>
<evidence type="ECO:0008006" key="11">
    <source>
        <dbReference type="Google" id="ProtNLM"/>
    </source>
</evidence>
<dbReference type="GO" id="GO:0016787">
    <property type="term" value="F:hydrolase activity"/>
    <property type="evidence" value="ECO:0007669"/>
    <property type="project" value="UniProtKB-KW"/>
</dbReference>
<dbReference type="InterPro" id="IPR038570">
    <property type="entry name" value="HicA_sf"/>
</dbReference>
<evidence type="ECO:0000256" key="1">
    <source>
        <dbReference type="ARBA" id="ARBA00006620"/>
    </source>
</evidence>
<evidence type="ECO:0000256" key="8">
    <source>
        <dbReference type="SAM" id="MobiDB-lite"/>
    </source>
</evidence>
<comment type="similarity">
    <text evidence="1">Belongs to the HicA mRNA interferase family.</text>
</comment>
<organism evidence="9 10">
    <name type="scientific">Anabaenopsis circularis NIES-21</name>
    <dbReference type="NCBI Taxonomy" id="1085406"/>
    <lineage>
        <taxon>Bacteria</taxon>
        <taxon>Bacillati</taxon>
        <taxon>Cyanobacteriota</taxon>
        <taxon>Cyanophyceae</taxon>
        <taxon>Nostocales</taxon>
        <taxon>Nodulariaceae</taxon>
        <taxon>Anabaenopsis</taxon>
    </lineage>
</organism>
<dbReference type="Gene3D" id="3.30.920.30">
    <property type="entry name" value="Hypothetical protein"/>
    <property type="match status" value="1"/>
</dbReference>
<proteinExistence type="inferred from homology"/>
<dbReference type="EMBL" id="AP018174">
    <property type="protein sequence ID" value="BAY19362.1"/>
    <property type="molecule type" value="Genomic_DNA"/>
</dbReference>
<evidence type="ECO:0000256" key="4">
    <source>
        <dbReference type="ARBA" id="ARBA00022759"/>
    </source>
</evidence>
<sequence length="91" mass="10593">MSKLKKLIKQFLNRPPEVKFEDLRLLLEAFGFEEKRSKGSHHSFRDSQGRTVTVPKKGGQKVKGVYVQQIIDLLNLEEWSDEDTESEEETD</sequence>
<keyword evidence="4" id="KW-0255">Endonuclease</keyword>
<dbReference type="SUPFAM" id="SSF54786">
    <property type="entry name" value="YcfA/nrd intein domain"/>
    <property type="match status" value="1"/>
</dbReference>
<keyword evidence="10" id="KW-1185">Reference proteome</keyword>
<name>A0A1Z4GPB4_9CYAN</name>